<gene>
    <name evidence="1" type="ORF">RNC47_11560</name>
</gene>
<sequence>MIRTENVNRVVRHAAPPRTALWAARIRGWRDGRRGLPHVPPPTDIPLGPGTVVTAFVREQRATADRAVEQLRSRMLDRERRLITGIRYQAVHVVEQYDGRSRPAPAALARFGERVGEWRAKADVCRCRAVAVTERANQVISCYWDAVRRYHRDVPDPAPAHLAHWAPARLELDVSWRESDSWLVEPATGRTSVTARALEILDTRPTAGRTRGGR</sequence>
<evidence type="ECO:0000313" key="1">
    <source>
        <dbReference type="EMBL" id="MDT0318974.1"/>
    </source>
</evidence>
<evidence type="ECO:0000313" key="2">
    <source>
        <dbReference type="Proteomes" id="UP001183420"/>
    </source>
</evidence>
<name>A0ABU2LN12_9ACTN</name>
<comment type="caution">
    <text evidence="1">The sequence shown here is derived from an EMBL/GenBank/DDBJ whole genome shotgun (WGS) entry which is preliminary data.</text>
</comment>
<accession>A0ABU2LN12</accession>
<reference evidence="2" key="1">
    <citation type="submission" date="2023-07" db="EMBL/GenBank/DDBJ databases">
        <title>30 novel species of actinomycetes from the DSMZ collection.</title>
        <authorList>
            <person name="Nouioui I."/>
        </authorList>
    </citation>
    <scope>NUCLEOTIDE SEQUENCE [LARGE SCALE GENOMIC DNA]</scope>
    <source>
        <strain evidence="2">DSM 44918</strain>
    </source>
</reference>
<dbReference type="EMBL" id="JAVREM010000010">
    <property type="protein sequence ID" value="MDT0318974.1"/>
    <property type="molecule type" value="Genomic_DNA"/>
</dbReference>
<dbReference type="RefSeq" id="WP_311597989.1">
    <property type="nucleotide sequence ID" value="NZ_JAVREM010000010.1"/>
</dbReference>
<keyword evidence="2" id="KW-1185">Reference proteome</keyword>
<protein>
    <submittedName>
        <fullName evidence="1">Uncharacterized protein</fullName>
    </submittedName>
</protein>
<proteinExistence type="predicted"/>
<dbReference type="Proteomes" id="UP001183420">
    <property type="component" value="Unassembled WGS sequence"/>
</dbReference>
<organism evidence="1 2">
    <name type="scientific">Streptomyces millisiae</name>
    <dbReference type="NCBI Taxonomy" id="3075542"/>
    <lineage>
        <taxon>Bacteria</taxon>
        <taxon>Bacillati</taxon>
        <taxon>Actinomycetota</taxon>
        <taxon>Actinomycetes</taxon>
        <taxon>Kitasatosporales</taxon>
        <taxon>Streptomycetaceae</taxon>
        <taxon>Streptomyces</taxon>
    </lineage>
</organism>